<dbReference type="AlphaFoldDB" id="A0A1T4X6F9"/>
<evidence type="ECO:0000313" key="7">
    <source>
        <dbReference type="EMBL" id="SKA85182.1"/>
    </source>
</evidence>
<dbReference type="EMBL" id="FUYE01000003">
    <property type="protein sequence ID" value="SKA85182.1"/>
    <property type="molecule type" value="Genomic_DNA"/>
</dbReference>
<dbReference type="STRING" id="48467.SAMN02745166_01110"/>
<dbReference type="InterPro" id="IPR051909">
    <property type="entry name" value="MFP_Cation_Efflux"/>
</dbReference>
<dbReference type="Pfam" id="PF25919">
    <property type="entry name" value="BSH_CusB"/>
    <property type="match status" value="1"/>
</dbReference>
<dbReference type="GO" id="GO:0016020">
    <property type="term" value="C:membrane"/>
    <property type="evidence" value="ECO:0007669"/>
    <property type="project" value="InterPro"/>
</dbReference>
<feature type="domain" description="CusB-like barrel-sandwich hybrid" evidence="4">
    <location>
        <begin position="126"/>
        <end position="237"/>
    </location>
</feature>
<dbReference type="GO" id="GO:0030288">
    <property type="term" value="C:outer membrane-bounded periplasmic space"/>
    <property type="evidence" value="ECO:0007669"/>
    <property type="project" value="TreeGrafter"/>
</dbReference>
<accession>A0A1T4X6F9</accession>
<dbReference type="GO" id="GO:0015679">
    <property type="term" value="P:plasma membrane copper ion transport"/>
    <property type="evidence" value="ECO:0007669"/>
    <property type="project" value="TreeGrafter"/>
</dbReference>
<keyword evidence="8" id="KW-1185">Reference proteome</keyword>
<dbReference type="Pfam" id="PF25975">
    <property type="entry name" value="CzcB_C"/>
    <property type="match status" value="1"/>
</dbReference>
<evidence type="ECO:0000256" key="2">
    <source>
        <dbReference type="ARBA" id="ARBA00022448"/>
    </source>
</evidence>
<evidence type="ECO:0000259" key="6">
    <source>
        <dbReference type="Pfam" id="PF25975"/>
    </source>
</evidence>
<dbReference type="InterPro" id="IPR058792">
    <property type="entry name" value="Beta-barrel_RND_2"/>
</dbReference>
<dbReference type="Pfam" id="PF19335">
    <property type="entry name" value="HMBD"/>
    <property type="match status" value="1"/>
</dbReference>
<protein>
    <submittedName>
        <fullName evidence="7">Membrane fusion protein, Cu(I)/Ag(I) efflux system</fullName>
    </submittedName>
</protein>
<dbReference type="InterPro" id="IPR045800">
    <property type="entry name" value="HMBD"/>
</dbReference>
<evidence type="ECO:0000313" key="8">
    <source>
        <dbReference type="Proteomes" id="UP000190774"/>
    </source>
</evidence>
<dbReference type="InterPro" id="IPR006143">
    <property type="entry name" value="RND_pump_MFP"/>
</dbReference>
<dbReference type="GO" id="GO:0046914">
    <property type="term" value="F:transition metal ion binding"/>
    <property type="evidence" value="ECO:0007669"/>
    <property type="project" value="TreeGrafter"/>
</dbReference>
<sequence>MKYFITLLIIIAALAGGWFLRDKFGGTSITAAPSTNERKVLFYQSAMHPWVKSDKPGRCTICGMALTPVYEGEKGIDTSGGGEVVALTQNQIQVLHVETAAAKVQPLTRTLPVAGMIDDNATRHRILSAYIDGRIEKLHVNFMGAEVSEGQPLAEFYSPTLLQSEREYRQLTGDLKKNTGLRLRQMGLTPSQIEALDKKAGDALTSQILSPISGTVVGQNVYEGQYVTAGEKLLEIADFSTMWFQFRAYEQDMPWIEIGQSVTVTTPSLPGKSFEGKITFIDPNFDETTRSTKVRVELANPLINGRRVLLHRLYADGALKVAAPAMLTVPRSAVIETGPEAVVYVDRSEGAYARTVVKLGRRGDKLMEILSGIQAGDKVVTNGNLLIDGQAEMNRSFMTPVEPMKPAAPMPALSDAKKQAISDFVKLSDAMAAALAADDLAAFNKASKPAMMKAGELIEALRSPEGTLDTLDALEKSRHFHGFDDLQKARVAFHSFTIAATAVLEPLRMADGAPSFNVWECAMVDQAIPDAPKKGRWVQMPGRAGENPFFGKEMLNCAKEIKRGGSQP</sequence>
<dbReference type="NCBIfam" id="TIGR01730">
    <property type="entry name" value="RND_mfp"/>
    <property type="match status" value="1"/>
</dbReference>
<dbReference type="GO" id="GO:0060003">
    <property type="term" value="P:copper ion export"/>
    <property type="evidence" value="ECO:0007669"/>
    <property type="project" value="TreeGrafter"/>
</dbReference>
<dbReference type="Gene3D" id="2.40.420.20">
    <property type="match status" value="1"/>
</dbReference>
<evidence type="ECO:0000259" key="4">
    <source>
        <dbReference type="Pfam" id="PF25919"/>
    </source>
</evidence>
<keyword evidence="2" id="KW-0813">Transport</keyword>
<dbReference type="Gene3D" id="2.40.50.100">
    <property type="match status" value="1"/>
</dbReference>
<organism evidence="7 8">
    <name type="scientific">Prosthecobacter debontii</name>
    <dbReference type="NCBI Taxonomy" id="48467"/>
    <lineage>
        <taxon>Bacteria</taxon>
        <taxon>Pseudomonadati</taxon>
        <taxon>Verrucomicrobiota</taxon>
        <taxon>Verrucomicrobiia</taxon>
        <taxon>Verrucomicrobiales</taxon>
        <taxon>Verrucomicrobiaceae</taxon>
        <taxon>Prosthecobacter</taxon>
    </lineage>
</organism>
<feature type="domain" description="CusB-like beta-barrel" evidence="5">
    <location>
        <begin position="241"/>
        <end position="301"/>
    </location>
</feature>
<comment type="similarity">
    <text evidence="1">Belongs to the membrane fusion protein (MFP) (TC 8.A.1) family.</text>
</comment>
<dbReference type="PANTHER" id="PTHR30097">
    <property type="entry name" value="CATION EFFLUX SYSTEM PROTEIN CUSB"/>
    <property type="match status" value="1"/>
</dbReference>
<dbReference type="Proteomes" id="UP000190774">
    <property type="component" value="Unassembled WGS sequence"/>
</dbReference>
<dbReference type="Pfam" id="PF25954">
    <property type="entry name" value="Beta-barrel_RND_2"/>
    <property type="match status" value="1"/>
</dbReference>
<reference evidence="8" key="1">
    <citation type="submission" date="2017-02" db="EMBL/GenBank/DDBJ databases">
        <authorList>
            <person name="Varghese N."/>
            <person name="Submissions S."/>
        </authorList>
    </citation>
    <scope>NUCLEOTIDE SEQUENCE [LARGE SCALE GENOMIC DNA]</scope>
    <source>
        <strain evidence="8">ATCC 700200</strain>
    </source>
</reference>
<name>A0A1T4X6F9_9BACT</name>
<feature type="domain" description="CzcB-like C-terminal circularly permuted SH3-like" evidence="6">
    <location>
        <begin position="327"/>
        <end position="383"/>
    </location>
</feature>
<gene>
    <name evidence="7" type="ORF">SAMN02745166_01110</name>
</gene>
<proteinExistence type="inferred from homology"/>
<dbReference type="InterPro" id="IPR058649">
    <property type="entry name" value="CzcB_C"/>
</dbReference>
<dbReference type="RefSeq" id="WP_078812315.1">
    <property type="nucleotide sequence ID" value="NZ_FUYE01000003.1"/>
</dbReference>
<evidence type="ECO:0000259" key="3">
    <source>
        <dbReference type="Pfam" id="PF19335"/>
    </source>
</evidence>
<dbReference type="GO" id="GO:0022857">
    <property type="term" value="F:transmembrane transporter activity"/>
    <property type="evidence" value="ECO:0007669"/>
    <property type="project" value="InterPro"/>
</dbReference>
<feature type="domain" description="Heavy metal binding" evidence="3">
    <location>
        <begin position="42"/>
        <end position="69"/>
    </location>
</feature>
<dbReference type="FunFam" id="2.40.30.170:FF:000010">
    <property type="entry name" value="Efflux RND transporter periplasmic adaptor subunit"/>
    <property type="match status" value="1"/>
</dbReference>
<dbReference type="InterPro" id="IPR058790">
    <property type="entry name" value="BSH_CusB"/>
</dbReference>
<dbReference type="SUPFAM" id="SSF111369">
    <property type="entry name" value="HlyD-like secretion proteins"/>
    <property type="match status" value="1"/>
</dbReference>
<evidence type="ECO:0000259" key="5">
    <source>
        <dbReference type="Pfam" id="PF25954"/>
    </source>
</evidence>
<dbReference type="Gene3D" id="2.40.30.170">
    <property type="match status" value="1"/>
</dbReference>
<evidence type="ECO:0000256" key="1">
    <source>
        <dbReference type="ARBA" id="ARBA00009477"/>
    </source>
</evidence>
<dbReference type="OrthoDB" id="9765657at2"/>
<dbReference type="PANTHER" id="PTHR30097:SF15">
    <property type="entry name" value="CATION EFFLUX SYSTEM PROTEIN CUSB"/>
    <property type="match status" value="1"/>
</dbReference>